<organism evidence="5 6">
    <name type="scientific">Variovorax robiniae</name>
    <dbReference type="NCBI Taxonomy" id="1836199"/>
    <lineage>
        <taxon>Bacteria</taxon>
        <taxon>Pseudomonadati</taxon>
        <taxon>Pseudomonadota</taxon>
        <taxon>Betaproteobacteria</taxon>
        <taxon>Burkholderiales</taxon>
        <taxon>Comamonadaceae</taxon>
        <taxon>Variovorax</taxon>
    </lineage>
</organism>
<dbReference type="Pfam" id="PF07729">
    <property type="entry name" value="FCD"/>
    <property type="match status" value="1"/>
</dbReference>
<dbReference type="InterPro" id="IPR000524">
    <property type="entry name" value="Tscrpt_reg_HTH_GntR"/>
</dbReference>
<dbReference type="SUPFAM" id="SSF46785">
    <property type="entry name" value="Winged helix' DNA-binding domain"/>
    <property type="match status" value="1"/>
</dbReference>
<evidence type="ECO:0000313" key="6">
    <source>
        <dbReference type="Proteomes" id="UP001367030"/>
    </source>
</evidence>
<dbReference type="SMART" id="SM00895">
    <property type="entry name" value="FCD"/>
    <property type="match status" value="1"/>
</dbReference>
<dbReference type="Pfam" id="PF00392">
    <property type="entry name" value="GntR"/>
    <property type="match status" value="1"/>
</dbReference>
<dbReference type="PANTHER" id="PTHR43537:SF5">
    <property type="entry name" value="UXU OPERON TRANSCRIPTIONAL REGULATOR"/>
    <property type="match status" value="1"/>
</dbReference>
<evidence type="ECO:0000256" key="2">
    <source>
        <dbReference type="ARBA" id="ARBA00023125"/>
    </source>
</evidence>
<evidence type="ECO:0000259" key="4">
    <source>
        <dbReference type="PROSITE" id="PS50949"/>
    </source>
</evidence>
<dbReference type="InterPro" id="IPR011711">
    <property type="entry name" value="GntR_C"/>
</dbReference>
<dbReference type="SMART" id="SM00345">
    <property type="entry name" value="HTH_GNTR"/>
    <property type="match status" value="1"/>
</dbReference>
<evidence type="ECO:0000256" key="3">
    <source>
        <dbReference type="ARBA" id="ARBA00023163"/>
    </source>
</evidence>
<dbReference type="RefSeq" id="WP_340333356.1">
    <property type="nucleotide sequence ID" value="NZ_JBBKZS010000001.1"/>
</dbReference>
<comment type="caution">
    <text evidence="5">The sequence shown here is derived from an EMBL/GenBank/DDBJ whole genome shotgun (WGS) entry which is preliminary data.</text>
</comment>
<keyword evidence="3" id="KW-0804">Transcription</keyword>
<dbReference type="Gene3D" id="1.20.120.530">
    <property type="entry name" value="GntR ligand-binding domain-like"/>
    <property type="match status" value="1"/>
</dbReference>
<dbReference type="InterPro" id="IPR008920">
    <property type="entry name" value="TF_FadR/GntR_C"/>
</dbReference>
<dbReference type="CDD" id="cd07377">
    <property type="entry name" value="WHTH_GntR"/>
    <property type="match status" value="1"/>
</dbReference>
<dbReference type="Gene3D" id="1.10.10.10">
    <property type="entry name" value="Winged helix-like DNA-binding domain superfamily/Winged helix DNA-binding domain"/>
    <property type="match status" value="1"/>
</dbReference>
<dbReference type="PANTHER" id="PTHR43537">
    <property type="entry name" value="TRANSCRIPTIONAL REGULATOR, GNTR FAMILY"/>
    <property type="match status" value="1"/>
</dbReference>
<dbReference type="EMBL" id="JBBKZS010000001">
    <property type="protein sequence ID" value="MEJ8853256.1"/>
    <property type="molecule type" value="Genomic_DNA"/>
</dbReference>
<proteinExistence type="predicted"/>
<dbReference type="Proteomes" id="UP001367030">
    <property type="component" value="Unassembled WGS sequence"/>
</dbReference>
<feature type="domain" description="HTH gntR-type" evidence="4">
    <location>
        <begin position="21"/>
        <end position="89"/>
    </location>
</feature>
<reference evidence="5 6" key="1">
    <citation type="submission" date="2024-03" db="EMBL/GenBank/DDBJ databases">
        <title>Novel species of the genus Variovorax.</title>
        <authorList>
            <person name="Liu Q."/>
            <person name="Xin Y.-H."/>
        </authorList>
    </citation>
    <scope>NUCLEOTIDE SEQUENCE [LARGE SCALE GENOMIC DNA]</scope>
    <source>
        <strain evidence="5 6">KACC 18901</strain>
    </source>
</reference>
<dbReference type="InterPro" id="IPR036390">
    <property type="entry name" value="WH_DNA-bd_sf"/>
</dbReference>
<evidence type="ECO:0000313" key="5">
    <source>
        <dbReference type="EMBL" id="MEJ8853256.1"/>
    </source>
</evidence>
<dbReference type="InterPro" id="IPR036388">
    <property type="entry name" value="WH-like_DNA-bd_sf"/>
</dbReference>
<dbReference type="SUPFAM" id="SSF48008">
    <property type="entry name" value="GntR ligand-binding domain-like"/>
    <property type="match status" value="1"/>
</dbReference>
<gene>
    <name evidence="5" type="ORF">WKW79_01675</name>
</gene>
<dbReference type="PROSITE" id="PS50949">
    <property type="entry name" value="HTH_GNTR"/>
    <property type="match status" value="1"/>
</dbReference>
<protein>
    <submittedName>
        <fullName evidence="5">FCD domain-containing protein</fullName>
    </submittedName>
</protein>
<keyword evidence="6" id="KW-1185">Reference proteome</keyword>
<evidence type="ECO:0000256" key="1">
    <source>
        <dbReference type="ARBA" id="ARBA00023015"/>
    </source>
</evidence>
<accession>A0ABU8X0F8</accession>
<keyword evidence="1" id="KW-0805">Transcription regulation</keyword>
<name>A0ABU8X0F8_9BURK</name>
<sequence>MNTPQSADVEPAASLASGAARLLGDKVYEDLMQLLGTPGFEPRARLPGEMALSQRLGVSRPVLRQALARLRDEGRVHVRKGSGTFVTDALPQAKPMSVNTLENIADIRAFLEFRLFVEGEAAAQAARMRTTDQMHHIRLCRERFDQALAEGSDAVAEDIAFHDAVAQACGNRFFGMTMTALAPQTRFSIGLSRSLAGRPQGERRDGVCREHAAVEQAIERQDAAAARQAMEAHLRGGIARLFGQ</sequence>
<keyword evidence="2" id="KW-0238">DNA-binding</keyword>
<dbReference type="PRINTS" id="PR00035">
    <property type="entry name" value="HTHGNTR"/>
</dbReference>